<dbReference type="AlphaFoldDB" id="A0ABD1XPI1"/>
<accession>A0ABD1XPI1</accession>
<keyword evidence="4" id="KW-1185">Reference proteome</keyword>
<keyword evidence="2" id="KW-1133">Transmembrane helix</keyword>
<evidence type="ECO:0000313" key="3">
    <source>
        <dbReference type="EMBL" id="KAL2609448.1"/>
    </source>
</evidence>
<feature type="transmembrane region" description="Helical" evidence="2">
    <location>
        <begin position="12"/>
        <end position="31"/>
    </location>
</feature>
<dbReference type="EMBL" id="JBHFFA010000008">
    <property type="protein sequence ID" value="KAL2609448.1"/>
    <property type="molecule type" value="Genomic_DNA"/>
</dbReference>
<organism evidence="3 4">
    <name type="scientific">Riccia fluitans</name>
    <dbReference type="NCBI Taxonomy" id="41844"/>
    <lineage>
        <taxon>Eukaryota</taxon>
        <taxon>Viridiplantae</taxon>
        <taxon>Streptophyta</taxon>
        <taxon>Embryophyta</taxon>
        <taxon>Marchantiophyta</taxon>
        <taxon>Marchantiopsida</taxon>
        <taxon>Marchantiidae</taxon>
        <taxon>Marchantiales</taxon>
        <taxon>Ricciaceae</taxon>
        <taxon>Riccia</taxon>
    </lineage>
</organism>
<evidence type="ECO:0000256" key="1">
    <source>
        <dbReference type="SAM" id="MobiDB-lite"/>
    </source>
</evidence>
<evidence type="ECO:0000256" key="2">
    <source>
        <dbReference type="SAM" id="Phobius"/>
    </source>
</evidence>
<feature type="region of interest" description="Disordered" evidence="1">
    <location>
        <begin position="39"/>
        <end position="71"/>
    </location>
</feature>
<proteinExistence type="predicted"/>
<reference evidence="3 4" key="1">
    <citation type="submission" date="2024-09" db="EMBL/GenBank/DDBJ databases">
        <title>Chromosome-scale assembly of Riccia fluitans.</title>
        <authorList>
            <person name="Paukszto L."/>
            <person name="Sawicki J."/>
            <person name="Karawczyk K."/>
            <person name="Piernik-Szablinska J."/>
            <person name="Szczecinska M."/>
            <person name="Mazdziarz M."/>
        </authorList>
    </citation>
    <scope>NUCLEOTIDE SEQUENCE [LARGE SCALE GENOMIC DNA]</scope>
    <source>
        <strain evidence="3">Rf_01</strain>
        <tissue evidence="3">Aerial parts of the thallus</tissue>
    </source>
</reference>
<gene>
    <name evidence="3" type="ORF">R1flu_028021</name>
</gene>
<name>A0ABD1XPI1_9MARC</name>
<keyword evidence="2" id="KW-0472">Membrane</keyword>
<dbReference type="Proteomes" id="UP001605036">
    <property type="component" value="Unassembled WGS sequence"/>
</dbReference>
<protein>
    <submittedName>
        <fullName evidence="3">Uncharacterized protein</fullName>
    </submittedName>
</protein>
<sequence>MVSPLNADDSSLAVAGCAAACICGLLAVLILPAEIIQGSTGTSSVSHIIPGPRKRDSKDAGSHLLPPPENQRRELVMYNNNDIIKSDRGCDPYQFLIRGLA</sequence>
<comment type="caution">
    <text evidence="3">The sequence shown here is derived from an EMBL/GenBank/DDBJ whole genome shotgun (WGS) entry which is preliminary data.</text>
</comment>
<keyword evidence="2" id="KW-0812">Transmembrane</keyword>
<evidence type="ECO:0000313" key="4">
    <source>
        <dbReference type="Proteomes" id="UP001605036"/>
    </source>
</evidence>